<gene>
    <name evidence="2" type="ORF">MICPUN_64345</name>
</gene>
<dbReference type="InParanoid" id="C1EHU2"/>
<dbReference type="OrthoDB" id="10264855at2759"/>
<feature type="region of interest" description="Disordered" evidence="1">
    <location>
        <begin position="235"/>
        <end position="269"/>
    </location>
</feature>
<dbReference type="AlphaFoldDB" id="C1EHU2"/>
<protein>
    <submittedName>
        <fullName evidence="2">Uncharacterized protein</fullName>
    </submittedName>
</protein>
<dbReference type="GeneID" id="8249240"/>
<dbReference type="EMBL" id="CP001333">
    <property type="protein sequence ID" value="ACO67744.1"/>
    <property type="molecule type" value="Genomic_DNA"/>
</dbReference>
<feature type="compositionally biased region" description="Basic and acidic residues" evidence="1">
    <location>
        <begin position="235"/>
        <end position="246"/>
    </location>
</feature>
<name>C1EHU2_MICCC</name>
<proteinExistence type="predicted"/>
<feature type="compositionally biased region" description="Low complexity" evidence="1">
    <location>
        <begin position="249"/>
        <end position="261"/>
    </location>
</feature>
<evidence type="ECO:0000256" key="1">
    <source>
        <dbReference type="SAM" id="MobiDB-lite"/>
    </source>
</evidence>
<sequence length="269" mass="29498">MAIALTDAQVRSLRARFDAHDATPQAHSSTWSRRLYAPFFIDAPEMADVKRAITRAHPRHVVAFDIVFESRGNETAWHTDYESLGPFVVRDALVAMRDRHFVSVHFNLTKDGGALVTCERAPMWLDWLTYRCIVAFGIYSTAHRLLTRIAGPFLAAFASHAPNAVGAGNSFDNMRLHKVTAGAPRISYVVRLAHKDALISREAVRRGVERSAACAALGFLSETLPDEREHRVGDLDWSGEAREASARKGATTATVTTAAGADAKSARVS</sequence>
<evidence type="ECO:0000313" key="3">
    <source>
        <dbReference type="Proteomes" id="UP000002009"/>
    </source>
</evidence>
<dbReference type="KEGG" id="mis:MICPUN_64345"/>
<organism evidence="2 3">
    <name type="scientific">Micromonas commoda (strain RCC299 / NOUM17 / CCMP2709)</name>
    <name type="common">Picoplanktonic green alga</name>
    <dbReference type="NCBI Taxonomy" id="296587"/>
    <lineage>
        <taxon>Eukaryota</taxon>
        <taxon>Viridiplantae</taxon>
        <taxon>Chlorophyta</taxon>
        <taxon>Mamiellophyceae</taxon>
        <taxon>Mamiellales</taxon>
        <taxon>Mamiellaceae</taxon>
        <taxon>Micromonas</taxon>
    </lineage>
</organism>
<accession>C1EHU2</accession>
<evidence type="ECO:0000313" key="2">
    <source>
        <dbReference type="EMBL" id="ACO67744.1"/>
    </source>
</evidence>
<keyword evidence="3" id="KW-1185">Reference proteome</keyword>
<dbReference type="RefSeq" id="XP_002506486.1">
    <property type="nucleotide sequence ID" value="XM_002506440.1"/>
</dbReference>
<dbReference type="Proteomes" id="UP000002009">
    <property type="component" value="Chromosome 15"/>
</dbReference>
<reference evidence="2 3" key="1">
    <citation type="journal article" date="2009" name="Science">
        <title>Green evolution and dynamic adaptations revealed by genomes of the marine picoeukaryotes Micromonas.</title>
        <authorList>
            <person name="Worden A.Z."/>
            <person name="Lee J.H."/>
            <person name="Mock T."/>
            <person name="Rouze P."/>
            <person name="Simmons M.P."/>
            <person name="Aerts A.L."/>
            <person name="Allen A.E."/>
            <person name="Cuvelier M.L."/>
            <person name="Derelle E."/>
            <person name="Everett M.V."/>
            <person name="Foulon E."/>
            <person name="Grimwood J."/>
            <person name="Gundlach H."/>
            <person name="Henrissat B."/>
            <person name="Napoli C."/>
            <person name="McDonald S.M."/>
            <person name="Parker M.S."/>
            <person name="Rombauts S."/>
            <person name="Salamov A."/>
            <person name="Von Dassow P."/>
            <person name="Badger J.H."/>
            <person name="Coutinho P.M."/>
            <person name="Demir E."/>
            <person name="Dubchak I."/>
            <person name="Gentemann C."/>
            <person name="Eikrem W."/>
            <person name="Gready J.E."/>
            <person name="John U."/>
            <person name="Lanier W."/>
            <person name="Lindquist E.A."/>
            <person name="Lucas S."/>
            <person name="Mayer K.F."/>
            <person name="Moreau H."/>
            <person name="Not F."/>
            <person name="Otillar R."/>
            <person name="Panaud O."/>
            <person name="Pangilinan J."/>
            <person name="Paulsen I."/>
            <person name="Piegu B."/>
            <person name="Poliakov A."/>
            <person name="Robbens S."/>
            <person name="Schmutz J."/>
            <person name="Toulza E."/>
            <person name="Wyss T."/>
            <person name="Zelensky A."/>
            <person name="Zhou K."/>
            <person name="Armbrust E.V."/>
            <person name="Bhattacharya D."/>
            <person name="Goodenough U.W."/>
            <person name="Van de Peer Y."/>
            <person name="Grigoriev I.V."/>
        </authorList>
    </citation>
    <scope>NUCLEOTIDE SEQUENCE [LARGE SCALE GENOMIC DNA]</scope>
    <source>
        <strain evidence="3">RCC299 / NOUM17</strain>
    </source>
</reference>